<keyword evidence="3" id="KW-1185">Reference proteome</keyword>
<comment type="caution">
    <text evidence="2">The sequence shown here is derived from an EMBL/GenBank/DDBJ whole genome shotgun (WGS) entry which is preliminary data.</text>
</comment>
<keyword evidence="1" id="KW-0732">Signal</keyword>
<dbReference type="AlphaFoldDB" id="A0A5N5K375"/>
<feature type="chain" id="PRO_5024333025" evidence="1">
    <location>
        <begin position="28"/>
        <end position="231"/>
    </location>
</feature>
<dbReference type="PANTHER" id="PTHR35472:SF3">
    <property type="entry name" value="CLAVATA3_ESR (CLE) GENE FAMILY MEMBER MTCLE05"/>
    <property type="match status" value="1"/>
</dbReference>
<dbReference type="EMBL" id="VDCV01000015">
    <property type="protein sequence ID" value="KAB5525446.1"/>
    <property type="molecule type" value="Genomic_DNA"/>
</dbReference>
<dbReference type="Proteomes" id="UP000326939">
    <property type="component" value="Chromosome 15"/>
</dbReference>
<organism evidence="2 3">
    <name type="scientific">Salix brachista</name>
    <dbReference type="NCBI Taxonomy" id="2182728"/>
    <lineage>
        <taxon>Eukaryota</taxon>
        <taxon>Viridiplantae</taxon>
        <taxon>Streptophyta</taxon>
        <taxon>Embryophyta</taxon>
        <taxon>Tracheophyta</taxon>
        <taxon>Spermatophyta</taxon>
        <taxon>Magnoliopsida</taxon>
        <taxon>eudicotyledons</taxon>
        <taxon>Gunneridae</taxon>
        <taxon>Pentapetalae</taxon>
        <taxon>rosids</taxon>
        <taxon>fabids</taxon>
        <taxon>Malpighiales</taxon>
        <taxon>Salicaceae</taxon>
        <taxon>Saliceae</taxon>
        <taxon>Salix</taxon>
    </lineage>
</organism>
<gene>
    <name evidence="2" type="ORF">DKX38_023195</name>
</gene>
<evidence type="ECO:0000313" key="2">
    <source>
        <dbReference type="EMBL" id="KAB5525446.1"/>
    </source>
</evidence>
<proteinExistence type="predicted"/>
<dbReference type="PANTHER" id="PTHR35472">
    <property type="match status" value="1"/>
</dbReference>
<reference evidence="3" key="1">
    <citation type="journal article" date="2019" name="Gigascience">
        <title>De novo genome assembly of the endangered Acer yangbiense, a plant species with extremely small populations endemic to Yunnan Province, China.</title>
        <authorList>
            <person name="Yang J."/>
            <person name="Wariss H.M."/>
            <person name="Tao L."/>
            <person name="Zhang R."/>
            <person name="Yun Q."/>
            <person name="Hollingsworth P."/>
            <person name="Dao Z."/>
            <person name="Luo G."/>
            <person name="Guo H."/>
            <person name="Ma Y."/>
            <person name="Sun W."/>
        </authorList>
    </citation>
    <scope>NUCLEOTIDE SEQUENCE [LARGE SCALE GENOMIC DNA]</scope>
    <source>
        <strain evidence="3">cv. br00</strain>
    </source>
</reference>
<feature type="signal peptide" evidence="1">
    <location>
        <begin position="1"/>
        <end position="27"/>
    </location>
</feature>
<accession>A0A5N5K375</accession>
<evidence type="ECO:0000256" key="1">
    <source>
        <dbReference type="SAM" id="SignalP"/>
    </source>
</evidence>
<sequence>MRTACSPLLPLLLFSTIMLSLLHPSSCRHISRAPHEEKHQLNTEFSSPLPQHQPATAHTMKLNKDEKVKNLYAASHKLVPGEVQSSSFGDSAWFLERMKDGLLFVALSFFPGTKLPDDTYKHKISLIPSGLKSIFLSINLFSLSIPTIHVMGNKNSQLLLIFLIEFLVLVDHGTSCRDTKRSASNRETEHSSMFLQALSSIFKASESMEKIKAVHTVSRRLVPSGPNPLHN</sequence>
<evidence type="ECO:0000313" key="3">
    <source>
        <dbReference type="Proteomes" id="UP000326939"/>
    </source>
</evidence>
<dbReference type="InterPro" id="IPR055317">
    <property type="entry name" value="CLE14-like"/>
</dbReference>
<protein>
    <submittedName>
        <fullName evidence="2">Uncharacterized protein</fullName>
    </submittedName>
</protein>
<name>A0A5N5K375_9ROSI</name>